<keyword evidence="3" id="KW-1185">Reference proteome</keyword>
<keyword evidence="1" id="KW-0732">Signal</keyword>
<dbReference type="Proteomes" id="UP001596060">
    <property type="component" value="Unassembled WGS sequence"/>
</dbReference>
<evidence type="ECO:0000256" key="1">
    <source>
        <dbReference type="SAM" id="SignalP"/>
    </source>
</evidence>
<evidence type="ECO:0000313" key="3">
    <source>
        <dbReference type="Proteomes" id="UP001596060"/>
    </source>
</evidence>
<name>A0ABW0P4V1_9HYPH</name>
<feature type="chain" id="PRO_5046478371" evidence="1">
    <location>
        <begin position="23"/>
        <end position="129"/>
    </location>
</feature>
<proteinExistence type="predicted"/>
<evidence type="ECO:0000313" key="2">
    <source>
        <dbReference type="EMBL" id="MFC5507326.1"/>
    </source>
</evidence>
<feature type="signal peptide" evidence="1">
    <location>
        <begin position="1"/>
        <end position="22"/>
    </location>
</feature>
<dbReference type="RefSeq" id="WP_066725216.1">
    <property type="nucleotide sequence ID" value="NZ_JBHSLU010000063.1"/>
</dbReference>
<comment type="caution">
    <text evidence="2">The sequence shown here is derived from an EMBL/GenBank/DDBJ whole genome shotgun (WGS) entry which is preliminary data.</text>
</comment>
<organism evidence="2 3">
    <name type="scientific">Bosea massiliensis</name>
    <dbReference type="NCBI Taxonomy" id="151419"/>
    <lineage>
        <taxon>Bacteria</taxon>
        <taxon>Pseudomonadati</taxon>
        <taxon>Pseudomonadota</taxon>
        <taxon>Alphaproteobacteria</taxon>
        <taxon>Hyphomicrobiales</taxon>
        <taxon>Boseaceae</taxon>
        <taxon>Bosea</taxon>
    </lineage>
</organism>
<gene>
    <name evidence="2" type="ORF">ACFPN9_18965</name>
</gene>
<sequence>MPPTPRKARAAIAAGGAAQALAARMATMQADAGLTIAMRMPILMQGALGDRRGQREAAKAVTEKVTAVLESGFAAGQAGALFWWGLMLSPPGSVNFAEAAADIAHSTLEPFSRRTSANAARLGRSRRRG</sequence>
<dbReference type="EMBL" id="JBHSLU010000063">
    <property type="protein sequence ID" value="MFC5507326.1"/>
    <property type="molecule type" value="Genomic_DNA"/>
</dbReference>
<reference evidence="3" key="1">
    <citation type="journal article" date="2019" name="Int. J. Syst. Evol. Microbiol.">
        <title>The Global Catalogue of Microorganisms (GCM) 10K type strain sequencing project: providing services to taxonomists for standard genome sequencing and annotation.</title>
        <authorList>
            <consortium name="The Broad Institute Genomics Platform"/>
            <consortium name="The Broad Institute Genome Sequencing Center for Infectious Disease"/>
            <person name="Wu L."/>
            <person name="Ma J."/>
        </authorList>
    </citation>
    <scope>NUCLEOTIDE SEQUENCE [LARGE SCALE GENOMIC DNA]</scope>
    <source>
        <strain evidence="3">CCUG 43117</strain>
    </source>
</reference>
<protein>
    <submittedName>
        <fullName evidence="2">Uncharacterized protein</fullName>
    </submittedName>
</protein>
<accession>A0ABW0P4V1</accession>